<evidence type="ECO:0000259" key="8">
    <source>
        <dbReference type="Pfam" id="PF01773"/>
    </source>
</evidence>
<dbReference type="GO" id="GO:0015213">
    <property type="term" value="F:uridine transmembrane transporter activity"/>
    <property type="evidence" value="ECO:0007669"/>
    <property type="project" value="TreeGrafter"/>
</dbReference>
<dbReference type="InterPro" id="IPR002668">
    <property type="entry name" value="CNT_N_dom"/>
</dbReference>
<dbReference type="PANTHER" id="PTHR10590">
    <property type="entry name" value="SODIUM/NUCLEOSIDE COTRANSPORTER"/>
    <property type="match status" value="1"/>
</dbReference>
<feature type="transmembrane region" description="Helical" evidence="7">
    <location>
        <begin position="86"/>
        <end position="108"/>
    </location>
</feature>
<evidence type="ECO:0000256" key="5">
    <source>
        <dbReference type="ARBA" id="ARBA00022989"/>
    </source>
</evidence>
<dbReference type="GO" id="GO:0015506">
    <property type="term" value="F:nucleoside:proton symporter activity"/>
    <property type="evidence" value="ECO:0007669"/>
    <property type="project" value="TreeGrafter"/>
</dbReference>
<evidence type="ECO:0000256" key="6">
    <source>
        <dbReference type="ARBA" id="ARBA00023136"/>
    </source>
</evidence>
<evidence type="ECO:0000256" key="4">
    <source>
        <dbReference type="ARBA" id="ARBA00022692"/>
    </source>
</evidence>
<gene>
    <name evidence="11" type="primary">nupC_3</name>
    <name evidence="11" type="ORF">NCTC9185_07742</name>
</gene>
<evidence type="ECO:0000256" key="1">
    <source>
        <dbReference type="ARBA" id="ARBA00004651"/>
    </source>
</evidence>
<evidence type="ECO:0000256" key="2">
    <source>
        <dbReference type="ARBA" id="ARBA00009033"/>
    </source>
</evidence>
<feature type="transmembrane region" description="Helical" evidence="7">
    <location>
        <begin position="166"/>
        <end position="187"/>
    </location>
</feature>
<keyword evidence="3" id="KW-1003">Cell membrane</keyword>
<dbReference type="Pfam" id="PF01773">
    <property type="entry name" value="Nucleos_tra2_N"/>
    <property type="match status" value="1"/>
</dbReference>
<dbReference type="Pfam" id="PF07670">
    <property type="entry name" value="Gate"/>
    <property type="match status" value="1"/>
</dbReference>
<sequence>MTQFLHFLLALVVILGLAWLASYDRQKIRFRYIIQLIVIEIALAFFFLHAESGLWIVKNISGFFTSLLGFAAEGTNFVFGGMSEKGLAFIFLGVLCPIVFISALIGILQHWRILPIFIRVIGTLLSKVNGMGKLESFNAVSSLILGQSENFIAYKGVLGDLSSRRLFTMAATAMSTVSLSIVGAYMSMLDAKYVVAALILNMFSTFIVLSIINPTRPGSEEEIKLEKLHESQSFFEMLGEYILAGFKVAMIILAMLMGFIALISAVNALFATVFGLSFQQILGYVFYPLAWLIGIPLSDALNAGSIMATKLVANEFVAMIELQKIAAGMTPRGLGILSVFLVSFANFASIGIIAGAIKGLTSRRATLFPASACAWSTARRWSACSPPASPVWCCKRELAPRILPQLRRGIAPPFLKQEALFSNNAYLEMNANLAIDAHHRLLGEARLIDRAQRLNPLFALRIFPVDQHQRLALLARHAPVVTQPLAPGVKYRQAVAKARGDVAVNKLLPLRGGDIFTRRTAEAKVQRGLLHGIVRRAGAGSRR</sequence>
<dbReference type="InterPro" id="IPR008276">
    <property type="entry name" value="C_nuclsd_transpt"/>
</dbReference>
<name>A0A4V6J2W4_RAOTE</name>
<feature type="transmembrane region" description="Helical" evidence="7">
    <location>
        <begin position="333"/>
        <end position="357"/>
    </location>
</feature>
<feature type="transmembrane region" description="Helical" evidence="7">
    <location>
        <begin position="60"/>
        <end position="80"/>
    </location>
</feature>
<accession>A0A4V6J2W4</accession>
<dbReference type="GO" id="GO:0015212">
    <property type="term" value="F:cytidine transmembrane transporter activity"/>
    <property type="evidence" value="ECO:0007669"/>
    <property type="project" value="TreeGrafter"/>
</dbReference>
<feature type="domain" description="Concentrative nucleoside transporter N-terminal" evidence="8">
    <location>
        <begin position="10"/>
        <end position="82"/>
    </location>
</feature>
<feature type="transmembrane region" description="Helical" evidence="7">
    <location>
        <begin position="193"/>
        <end position="212"/>
    </location>
</feature>
<dbReference type="AlphaFoldDB" id="A0A4V6J2W4"/>
<evidence type="ECO:0000259" key="10">
    <source>
        <dbReference type="Pfam" id="PF07670"/>
    </source>
</evidence>
<evidence type="ECO:0000256" key="7">
    <source>
        <dbReference type="SAM" id="Phobius"/>
    </source>
</evidence>
<comment type="similarity">
    <text evidence="2">Belongs to the concentrative nucleoside transporter (CNT) (TC 2.A.41) family.</text>
</comment>
<keyword evidence="5 7" id="KW-1133">Transmembrane helix</keyword>
<evidence type="ECO:0000313" key="12">
    <source>
        <dbReference type="Proteomes" id="UP000339249"/>
    </source>
</evidence>
<keyword evidence="6 7" id="KW-0472">Membrane</keyword>
<reference evidence="11 12" key="1">
    <citation type="submission" date="2019-04" db="EMBL/GenBank/DDBJ databases">
        <authorList>
            <consortium name="Pathogen Informatics"/>
        </authorList>
    </citation>
    <scope>NUCLEOTIDE SEQUENCE [LARGE SCALE GENOMIC DNA]</scope>
    <source>
        <strain evidence="11 12">NCTC9185</strain>
    </source>
</reference>
<comment type="subcellular location">
    <subcellularLocation>
        <location evidence="1">Cell membrane</location>
        <topology evidence="1">Multi-pass membrane protein</topology>
    </subcellularLocation>
</comment>
<keyword evidence="4 7" id="KW-0812">Transmembrane</keyword>
<feature type="domain" description="Concentrative nucleoside transporter C-terminal" evidence="9">
    <location>
        <begin position="193"/>
        <end position="366"/>
    </location>
</feature>
<dbReference type="EMBL" id="CABDVU010000001">
    <property type="protein sequence ID" value="VTN15654.1"/>
    <property type="molecule type" value="Genomic_DNA"/>
</dbReference>
<dbReference type="PANTHER" id="PTHR10590:SF21">
    <property type="entry name" value="NUCLEOSIDE PERMEASE NUPC"/>
    <property type="match status" value="1"/>
</dbReference>
<dbReference type="GO" id="GO:0005886">
    <property type="term" value="C:plasma membrane"/>
    <property type="evidence" value="ECO:0007669"/>
    <property type="project" value="UniProtKB-SubCell"/>
</dbReference>
<proteinExistence type="inferred from homology"/>
<dbReference type="Proteomes" id="UP000339249">
    <property type="component" value="Unassembled WGS sequence"/>
</dbReference>
<feature type="transmembrane region" description="Helical" evidence="7">
    <location>
        <begin position="30"/>
        <end position="48"/>
    </location>
</feature>
<organism evidence="11 12">
    <name type="scientific">Raoultella terrigena</name>
    <name type="common">Klebsiella terrigena</name>
    <dbReference type="NCBI Taxonomy" id="577"/>
    <lineage>
        <taxon>Bacteria</taxon>
        <taxon>Pseudomonadati</taxon>
        <taxon>Pseudomonadota</taxon>
        <taxon>Gammaproteobacteria</taxon>
        <taxon>Enterobacterales</taxon>
        <taxon>Enterobacteriaceae</taxon>
        <taxon>Klebsiella/Raoultella group</taxon>
        <taxon>Raoultella</taxon>
    </lineage>
</organism>
<dbReference type="InterPro" id="IPR011657">
    <property type="entry name" value="CNT_C_dom"/>
</dbReference>
<evidence type="ECO:0000259" key="9">
    <source>
        <dbReference type="Pfam" id="PF07662"/>
    </source>
</evidence>
<dbReference type="Pfam" id="PF07662">
    <property type="entry name" value="Nucleos_tra2_C"/>
    <property type="match status" value="1"/>
</dbReference>
<feature type="domain" description="Nucleoside transporter/FeoB GTPase Gate" evidence="10">
    <location>
        <begin position="91"/>
        <end position="191"/>
    </location>
</feature>
<dbReference type="InterPro" id="IPR011642">
    <property type="entry name" value="Gate_dom"/>
</dbReference>
<evidence type="ECO:0000256" key="3">
    <source>
        <dbReference type="ARBA" id="ARBA00022475"/>
    </source>
</evidence>
<protein>
    <submittedName>
        <fullName evidence="11">Nucleoside-transport system protein nupC</fullName>
    </submittedName>
</protein>
<evidence type="ECO:0000313" key="11">
    <source>
        <dbReference type="EMBL" id="VTN15654.1"/>
    </source>
</evidence>